<dbReference type="Proteomes" id="UP001238496">
    <property type="component" value="Unassembled WGS sequence"/>
</dbReference>
<keyword evidence="6" id="KW-1185">Reference proteome</keyword>
<evidence type="ECO:0000313" key="5">
    <source>
        <dbReference type="EMBL" id="MDQ0423304.1"/>
    </source>
</evidence>
<dbReference type="EMBL" id="JAUSUW010000018">
    <property type="protein sequence ID" value="MDQ0423304.1"/>
    <property type="molecule type" value="Genomic_DNA"/>
</dbReference>
<name>A0ABU0GD76_9HYPH</name>
<reference evidence="5 6" key="1">
    <citation type="submission" date="2023-07" db="EMBL/GenBank/DDBJ databases">
        <title>Genomic Encyclopedia of Type Strains, Phase IV (KMG-IV): sequencing the most valuable type-strain genomes for metagenomic binning, comparative biology and taxonomic classification.</title>
        <authorList>
            <person name="Goeker M."/>
        </authorList>
    </citation>
    <scope>NUCLEOTIDE SEQUENCE [LARGE SCALE GENOMIC DNA]</scope>
    <source>
        <strain evidence="5 6">DSM 1111</strain>
    </source>
</reference>
<comment type="similarity">
    <text evidence="1">Belongs to the heat shock protein 90 family.</text>
</comment>
<accession>A0ABU0GD76</accession>
<dbReference type="InterPro" id="IPR001404">
    <property type="entry name" value="Hsp90_fam"/>
</dbReference>
<dbReference type="InterPro" id="IPR036890">
    <property type="entry name" value="HATPase_C_sf"/>
</dbReference>
<dbReference type="Pfam" id="PF13589">
    <property type="entry name" value="HATPase_c_3"/>
    <property type="match status" value="1"/>
</dbReference>
<keyword evidence="4" id="KW-0143">Chaperone</keyword>
<keyword evidence="3" id="KW-0067">ATP-binding</keyword>
<evidence type="ECO:0000313" key="6">
    <source>
        <dbReference type="Proteomes" id="UP001238496"/>
    </source>
</evidence>
<evidence type="ECO:0000256" key="2">
    <source>
        <dbReference type="ARBA" id="ARBA00022741"/>
    </source>
</evidence>
<evidence type="ECO:0000256" key="1">
    <source>
        <dbReference type="ARBA" id="ARBA00008239"/>
    </source>
</evidence>
<organism evidence="5 6">
    <name type="scientific">Peteryoungia aggregata LMG 23059</name>
    <dbReference type="NCBI Taxonomy" id="1368425"/>
    <lineage>
        <taxon>Bacteria</taxon>
        <taxon>Pseudomonadati</taxon>
        <taxon>Pseudomonadota</taxon>
        <taxon>Alphaproteobacteria</taxon>
        <taxon>Hyphomicrobiales</taxon>
        <taxon>Rhizobiaceae</taxon>
        <taxon>Peteryoungia</taxon>
    </lineage>
</organism>
<evidence type="ECO:0000256" key="3">
    <source>
        <dbReference type="ARBA" id="ARBA00022840"/>
    </source>
</evidence>
<gene>
    <name evidence="5" type="ORF">J2045_004356</name>
</gene>
<dbReference type="RefSeq" id="WP_307377011.1">
    <property type="nucleotide sequence ID" value="NZ_JAUSUW010000018.1"/>
</dbReference>
<comment type="caution">
    <text evidence="5">The sequence shown here is derived from an EMBL/GenBank/DDBJ whole genome shotgun (WGS) entry which is preliminary data.</text>
</comment>
<dbReference type="Gene3D" id="3.30.565.10">
    <property type="entry name" value="Histidine kinase-like ATPase, C-terminal domain"/>
    <property type="match status" value="1"/>
</dbReference>
<proteinExistence type="inferred from homology"/>
<dbReference type="SUPFAM" id="SSF55874">
    <property type="entry name" value="ATPase domain of HSP90 chaperone/DNA topoisomerase II/histidine kinase"/>
    <property type="match status" value="1"/>
</dbReference>
<protein>
    <submittedName>
        <fullName evidence="5">Molecular chaperone HtpG</fullName>
    </submittedName>
</protein>
<evidence type="ECO:0000256" key="4">
    <source>
        <dbReference type="ARBA" id="ARBA00023186"/>
    </source>
</evidence>
<dbReference type="PANTHER" id="PTHR11528">
    <property type="entry name" value="HEAT SHOCK PROTEIN 90 FAMILY MEMBER"/>
    <property type="match status" value="1"/>
</dbReference>
<sequence length="772" mass="85970">MTSKLIPFQIETQRVIQLLAKQIYQSPLALLRENTQNAFDAIRQRLHKGDDFQPRIEIQLFANKIIISDNGLGMTPDDLRQHYWKAGSSSKNNDEARAAGVVGTFGIGAMANFGIADELTVETESALSGERTLCKAVKEQLSLTEDCIEMHSQDSRGEPGTTIEANISPGSEINIDQARNYVSDFISLVEVPVYVNGQMISCKPVESYVPNIPETWRNIVSDCKLGDRFSADVELVLSNNADIWIKLTNLFWDGKSLAGRLVLRSGHPNLQTFRSGFGLATASVSSVYQFGGVADLLVLEPTAGREALTVDGMQLLQSMVHEIDAYISVELSKRDECDASTAFMSWVAARNRFDLCGLLRMTIQPGDRLTLTEISSLTKNKPMMLYEGTDQSIIKLHANEDSPLLLAARTNPRRKCEQGYLQQYAKIETVSNKPVVTNLRKWKDLSSAESGLAFRIESILESDYFLKTEVVYADISHQLPILAEKLANSVRIVLNPDGQTLKMLFGLFDHDYASFGSMAKDFVRTIIFPKVSDFVPSSTRQGAEAFLKAIRRPRELFEYADDDLGTLPKIWEDYQEGLISMEQAVERSQSAVRGSVQFVDVSASRNVREVVPDLIENETALQHADADIAVSFEAAPAITRLDNTSSAKLLVLGVNEPPLRGYRNFLAITDRVREEMGDFFLQPHKTSVVWGGQKTLFIFLHHSGQFGLYYDLQTREVVDAPAGGGVFPSCTIVLKDRIYIPVPEPIAQSFVPIAGERKRFEVRADILRTESL</sequence>
<keyword evidence="2" id="KW-0547">Nucleotide-binding</keyword>